<dbReference type="InterPro" id="IPR007852">
    <property type="entry name" value="Cdc73/Parafibromin"/>
</dbReference>
<comment type="subcellular location">
    <subcellularLocation>
        <location evidence="1">Nucleus</location>
    </subcellularLocation>
</comment>
<accession>W2SBG0</accession>
<dbReference type="InParanoid" id="W2SBG0"/>
<dbReference type="EMBL" id="KB822711">
    <property type="protein sequence ID" value="ETN46037.1"/>
    <property type="molecule type" value="Genomic_DNA"/>
</dbReference>
<dbReference type="FunCoup" id="W2SBG0">
    <property type="interactions" value="202"/>
</dbReference>
<evidence type="ECO:0000256" key="5">
    <source>
        <dbReference type="SAM" id="MobiDB-lite"/>
    </source>
</evidence>
<dbReference type="GO" id="GO:0032968">
    <property type="term" value="P:positive regulation of transcription elongation by RNA polymerase II"/>
    <property type="evidence" value="ECO:0007669"/>
    <property type="project" value="TreeGrafter"/>
</dbReference>
<dbReference type="Proteomes" id="UP000030752">
    <property type="component" value="Unassembled WGS sequence"/>
</dbReference>
<evidence type="ECO:0000256" key="3">
    <source>
        <dbReference type="ARBA" id="ARBA00023163"/>
    </source>
</evidence>
<feature type="domain" description="Cell division control protein 73 C-terminal" evidence="6">
    <location>
        <begin position="242"/>
        <end position="413"/>
    </location>
</feature>
<evidence type="ECO:0000256" key="2">
    <source>
        <dbReference type="ARBA" id="ARBA00010427"/>
    </source>
</evidence>
<sequence>MDALNLFRNAVTATRLPIPTTSSDPSSEPSPSELAEATHLYFAVPSPHCLPLDNITRFTQSSGDQIDLRSIYLAYLCKDDAPQEYLQKFTDLNAKLPAGQQAKHLNFVEKLELVSWLDGAEGTEFVKPLEATADDVTAAADAATGAVPVVSGTGVGVTQTSVNGRPVKVIDARLQTIYNGERKMGDRNTVLRGIKPTDFSHVRKHKDTFLPKKDKGRDPRAAIPTRTVNNPAAKPAIGTGKRVDPIILLSPSASSLLRMSNIKAFLEEGLYVPFDHERLANMGAANLLHLTRKLHNLGEKPFRFVLVDGPEQFKPEYWDRVVAVFTTGQTWQFRSYKWREPQALFERVLGIYVGEKGQPVPSEVKGWGSNVKTFMVDRWDERSHGSAVDQDTRLKRRWKDRESVEELWRAVEAQMKSQGRWVRN</sequence>
<dbReference type="AlphaFoldDB" id="W2SBG0"/>
<dbReference type="HOGENOM" id="CLU_025849_2_0_1"/>
<comment type="similarity">
    <text evidence="2">Belongs to the CDC73 family.</text>
</comment>
<keyword evidence="4" id="KW-0539">Nucleus</keyword>
<protein>
    <recommendedName>
        <fullName evidence="6">Cell division control protein 73 C-terminal domain-containing protein</fullName>
    </recommendedName>
</protein>
<dbReference type="Pfam" id="PF05179">
    <property type="entry name" value="CDC73_C"/>
    <property type="match status" value="1"/>
</dbReference>
<dbReference type="VEuPathDB" id="FungiDB:HMPREF1541_00220"/>
<organism evidence="7 8">
    <name type="scientific">Cyphellophora europaea (strain CBS 101466)</name>
    <name type="common">Phialophora europaea</name>
    <dbReference type="NCBI Taxonomy" id="1220924"/>
    <lineage>
        <taxon>Eukaryota</taxon>
        <taxon>Fungi</taxon>
        <taxon>Dikarya</taxon>
        <taxon>Ascomycota</taxon>
        <taxon>Pezizomycotina</taxon>
        <taxon>Eurotiomycetes</taxon>
        <taxon>Chaetothyriomycetidae</taxon>
        <taxon>Chaetothyriales</taxon>
        <taxon>Cyphellophoraceae</taxon>
        <taxon>Cyphellophora</taxon>
    </lineage>
</organism>
<dbReference type="GO" id="GO:0000993">
    <property type="term" value="F:RNA polymerase II complex binding"/>
    <property type="evidence" value="ECO:0007669"/>
    <property type="project" value="TreeGrafter"/>
</dbReference>
<feature type="compositionally biased region" description="Basic and acidic residues" evidence="5">
    <location>
        <begin position="209"/>
        <end position="220"/>
    </location>
</feature>
<gene>
    <name evidence="7" type="ORF">HMPREF1541_00220</name>
</gene>
<keyword evidence="8" id="KW-1185">Reference proteome</keyword>
<proteinExistence type="inferred from homology"/>
<evidence type="ECO:0000313" key="8">
    <source>
        <dbReference type="Proteomes" id="UP000030752"/>
    </source>
</evidence>
<dbReference type="GO" id="GO:0006368">
    <property type="term" value="P:transcription elongation by RNA polymerase II"/>
    <property type="evidence" value="ECO:0007669"/>
    <property type="project" value="InterPro"/>
</dbReference>
<evidence type="ECO:0000313" key="7">
    <source>
        <dbReference type="EMBL" id="ETN46037.1"/>
    </source>
</evidence>
<reference evidence="7 8" key="1">
    <citation type="submission" date="2013-03" db="EMBL/GenBank/DDBJ databases">
        <title>The Genome Sequence of Phialophora europaea CBS 101466.</title>
        <authorList>
            <consortium name="The Broad Institute Genomics Platform"/>
            <person name="Cuomo C."/>
            <person name="de Hoog S."/>
            <person name="Gorbushina A."/>
            <person name="Walker B."/>
            <person name="Young S.K."/>
            <person name="Zeng Q."/>
            <person name="Gargeya S."/>
            <person name="Fitzgerald M."/>
            <person name="Haas B."/>
            <person name="Abouelleil A."/>
            <person name="Allen A.W."/>
            <person name="Alvarado L."/>
            <person name="Arachchi H.M."/>
            <person name="Berlin A.M."/>
            <person name="Chapman S.B."/>
            <person name="Gainer-Dewar J."/>
            <person name="Goldberg J."/>
            <person name="Griggs A."/>
            <person name="Gujja S."/>
            <person name="Hansen M."/>
            <person name="Howarth C."/>
            <person name="Imamovic A."/>
            <person name="Ireland A."/>
            <person name="Larimer J."/>
            <person name="McCowan C."/>
            <person name="Murphy C."/>
            <person name="Pearson M."/>
            <person name="Poon T.W."/>
            <person name="Priest M."/>
            <person name="Roberts A."/>
            <person name="Saif S."/>
            <person name="Shea T."/>
            <person name="Sisk P."/>
            <person name="Sykes S."/>
            <person name="Wortman J."/>
            <person name="Nusbaum C."/>
            <person name="Birren B."/>
        </authorList>
    </citation>
    <scope>NUCLEOTIDE SEQUENCE [LARGE SCALE GENOMIC DNA]</scope>
    <source>
        <strain evidence="7 8">CBS 101466</strain>
    </source>
</reference>
<dbReference type="PANTHER" id="PTHR12466">
    <property type="entry name" value="CDC73 DOMAIN PROTEIN"/>
    <property type="match status" value="1"/>
</dbReference>
<evidence type="ECO:0000256" key="1">
    <source>
        <dbReference type="ARBA" id="ARBA00004123"/>
    </source>
</evidence>
<dbReference type="GeneID" id="19967559"/>
<dbReference type="Gene3D" id="3.40.50.11990">
    <property type="entry name" value="RNA polymerase II accessory factor, Cdc73 C-terminal domain"/>
    <property type="match status" value="1"/>
</dbReference>
<dbReference type="FunFam" id="3.40.50.11990:FF:000003">
    <property type="entry name" value="Pol II transcription elongation factor subunit Cdc73"/>
    <property type="match status" value="1"/>
</dbReference>
<dbReference type="STRING" id="1220924.W2SBG0"/>
<feature type="region of interest" description="Disordered" evidence="5">
    <location>
        <begin position="209"/>
        <end position="236"/>
    </location>
</feature>
<evidence type="ECO:0000259" key="6">
    <source>
        <dbReference type="Pfam" id="PF05179"/>
    </source>
</evidence>
<dbReference type="GO" id="GO:0016593">
    <property type="term" value="C:Cdc73/Paf1 complex"/>
    <property type="evidence" value="ECO:0007669"/>
    <property type="project" value="EnsemblFungi"/>
</dbReference>
<dbReference type="InterPro" id="IPR038103">
    <property type="entry name" value="CDC73_C_sf"/>
</dbReference>
<dbReference type="RefSeq" id="XP_008710749.1">
    <property type="nucleotide sequence ID" value="XM_008712527.1"/>
</dbReference>
<dbReference type="InterPro" id="IPR031336">
    <property type="entry name" value="CDC73_C"/>
</dbReference>
<evidence type="ECO:0000256" key="4">
    <source>
        <dbReference type="ARBA" id="ARBA00023242"/>
    </source>
</evidence>
<dbReference type="OrthoDB" id="2186602at2759"/>
<name>W2SBG0_CYPE1</name>
<dbReference type="eggNOG" id="KOG3786">
    <property type="taxonomic scope" value="Eukaryota"/>
</dbReference>
<dbReference type="PANTHER" id="PTHR12466:SF8">
    <property type="entry name" value="PARAFIBROMIN"/>
    <property type="match status" value="1"/>
</dbReference>
<keyword evidence="3" id="KW-0804">Transcription</keyword>